<dbReference type="InterPro" id="IPR017452">
    <property type="entry name" value="GPCR_Rhodpsn_7TM"/>
</dbReference>
<dbReference type="EMBL" id="VSWD01000014">
    <property type="protein sequence ID" value="KAK3082927.1"/>
    <property type="molecule type" value="Genomic_DNA"/>
</dbReference>
<comment type="subcellular location">
    <subcellularLocation>
        <location evidence="1">Membrane</location>
        <topology evidence="1">Multi-pass membrane protein</topology>
    </subcellularLocation>
</comment>
<evidence type="ECO:0000256" key="8">
    <source>
        <dbReference type="RuleBase" id="RU000688"/>
    </source>
</evidence>
<feature type="domain" description="G-protein coupled receptors family 1 profile" evidence="10">
    <location>
        <begin position="41"/>
        <end position="291"/>
    </location>
</feature>
<dbReference type="PANTHER" id="PTHR45695">
    <property type="entry name" value="LEUCOKININ RECEPTOR-RELATED"/>
    <property type="match status" value="1"/>
</dbReference>
<name>A0AA88XU22_PINIB</name>
<proteinExistence type="inferred from homology"/>
<feature type="transmembrane region" description="Helical" evidence="9">
    <location>
        <begin position="143"/>
        <end position="165"/>
    </location>
</feature>
<sequence length="385" mass="44611">MDPNGTYSDSNHQLNSDEVNVVAQVPITFFYIMIFLLGSFGNGFVIFVFLKSRQLRDNTSIFIFNLAISDFLIALFVTFYGITYPYNLRHSSIFSCIIHEGVVNYLMFVSQSVLTLVSFDRFLAICHVTKHKIIMRVSLRRGLLTLTWMVPLVLATLPVYGFNFWDTMQWCNYSMILHRWIYCLYSTYMIILMVVPFVFYIQILVKAREFYRRLCPAQITSLNTSTTQILRKKRAIRNGKVMGIITVLFAICWLPFQIIQYLFGFVNVDDITVMILFNIGVLNCTVNPFIYAYQNEEIRHSVKTMLQCIKCCKLQTLLQRNGNTHQSHGNHQSGLEQDVSILQPTQTMNNGNRRLSFGKSLTPRHPLIENLRPVVIHVQSLETDL</sequence>
<keyword evidence="6 8" id="KW-0675">Receptor</keyword>
<keyword evidence="3 9" id="KW-1133">Transmembrane helix</keyword>
<dbReference type="SUPFAM" id="SSF81321">
    <property type="entry name" value="Family A G protein-coupled receptor-like"/>
    <property type="match status" value="1"/>
</dbReference>
<dbReference type="CDD" id="cd00637">
    <property type="entry name" value="7tm_classA_rhodopsin-like"/>
    <property type="match status" value="1"/>
</dbReference>
<evidence type="ECO:0000256" key="5">
    <source>
        <dbReference type="ARBA" id="ARBA00023136"/>
    </source>
</evidence>
<dbReference type="PROSITE" id="PS50262">
    <property type="entry name" value="G_PROTEIN_RECEP_F1_2"/>
    <property type="match status" value="1"/>
</dbReference>
<dbReference type="SMART" id="SM01381">
    <property type="entry name" value="7TM_GPCR_Srsx"/>
    <property type="match status" value="1"/>
</dbReference>
<evidence type="ECO:0000256" key="1">
    <source>
        <dbReference type="ARBA" id="ARBA00004141"/>
    </source>
</evidence>
<feature type="transmembrane region" description="Helical" evidence="9">
    <location>
        <begin position="185"/>
        <end position="205"/>
    </location>
</feature>
<evidence type="ECO:0000256" key="7">
    <source>
        <dbReference type="ARBA" id="ARBA00023224"/>
    </source>
</evidence>
<dbReference type="GO" id="GO:0004930">
    <property type="term" value="F:G protein-coupled receptor activity"/>
    <property type="evidence" value="ECO:0007669"/>
    <property type="project" value="UniProtKB-KW"/>
</dbReference>
<dbReference type="Proteomes" id="UP001186944">
    <property type="component" value="Unassembled WGS sequence"/>
</dbReference>
<protein>
    <recommendedName>
        <fullName evidence="10">G-protein coupled receptors family 1 profile domain-containing protein</fullName>
    </recommendedName>
</protein>
<dbReference type="PROSITE" id="PS00237">
    <property type="entry name" value="G_PROTEIN_RECEP_F1_1"/>
    <property type="match status" value="1"/>
</dbReference>
<feature type="transmembrane region" description="Helical" evidence="9">
    <location>
        <begin position="102"/>
        <end position="123"/>
    </location>
</feature>
<evidence type="ECO:0000256" key="4">
    <source>
        <dbReference type="ARBA" id="ARBA00023040"/>
    </source>
</evidence>
<feature type="transmembrane region" description="Helical" evidence="9">
    <location>
        <begin position="62"/>
        <end position="82"/>
    </location>
</feature>
<evidence type="ECO:0000313" key="11">
    <source>
        <dbReference type="EMBL" id="KAK3082927.1"/>
    </source>
</evidence>
<evidence type="ECO:0000256" key="9">
    <source>
        <dbReference type="SAM" id="Phobius"/>
    </source>
</evidence>
<keyword evidence="12" id="KW-1185">Reference proteome</keyword>
<dbReference type="GO" id="GO:0005886">
    <property type="term" value="C:plasma membrane"/>
    <property type="evidence" value="ECO:0007669"/>
    <property type="project" value="TreeGrafter"/>
</dbReference>
<dbReference type="AlphaFoldDB" id="A0AA88XU22"/>
<reference evidence="11" key="1">
    <citation type="submission" date="2019-08" db="EMBL/GenBank/DDBJ databases">
        <title>The improved chromosome-level genome for the pearl oyster Pinctada fucata martensii using PacBio sequencing and Hi-C.</title>
        <authorList>
            <person name="Zheng Z."/>
        </authorList>
    </citation>
    <scope>NUCLEOTIDE SEQUENCE</scope>
    <source>
        <strain evidence="11">ZZ-2019</strain>
        <tissue evidence="11">Adductor muscle</tissue>
    </source>
</reference>
<evidence type="ECO:0000313" key="12">
    <source>
        <dbReference type="Proteomes" id="UP001186944"/>
    </source>
</evidence>
<keyword evidence="4 8" id="KW-0297">G-protein coupled receptor</keyword>
<evidence type="ECO:0000256" key="3">
    <source>
        <dbReference type="ARBA" id="ARBA00022989"/>
    </source>
</evidence>
<evidence type="ECO:0000256" key="6">
    <source>
        <dbReference type="ARBA" id="ARBA00023170"/>
    </source>
</evidence>
<keyword evidence="7 8" id="KW-0807">Transducer</keyword>
<feature type="transmembrane region" description="Helical" evidence="9">
    <location>
        <begin position="29"/>
        <end position="50"/>
    </location>
</feature>
<dbReference type="InterPro" id="IPR000276">
    <property type="entry name" value="GPCR_Rhodpsn"/>
</dbReference>
<keyword evidence="5 9" id="KW-0472">Membrane</keyword>
<evidence type="ECO:0000256" key="2">
    <source>
        <dbReference type="ARBA" id="ARBA00022692"/>
    </source>
</evidence>
<dbReference type="PRINTS" id="PR00237">
    <property type="entry name" value="GPCRRHODOPSN"/>
</dbReference>
<dbReference type="Gene3D" id="1.20.1070.10">
    <property type="entry name" value="Rhodopsin 7-helix transmembrane proteins"/>
    <property type="match status" value="1"/>
</dbReference>
<feature type="transmembrane region" description="Helical" evidence="9">
    <location>
        <begin position="241"/>
        <end position="263"/>
    </location>
</feature>
<keyword evidence="2 8" id="KW-0812">Transmembrane</keyword>
<comment type="caution">
    <text evidence="11">The sequence shown here is derived from an EMBL/GenBank/DDBJ whole genome shotgun (WGS) entry which is preliminary data.</text>
</comment>
<feature type="transmembrane region" description="Helical" evidence="9">
    <location>
        <begin position="275"/>
        <end position="293"/>
    </location>
</feature>
<comment type="similarity">
    <text evidence="8">Belongs to the G-protein coupled receptor 1 family.</text>
</comment>
<dbReference type="Pfam" id="PF00001">
    <property type="entry name" value="7tm_1"/>
    <property type="match status" value="1"/>
</dbReference>
<gene>
    <name evidence="11" type="ORF">FSP39_009227</name>
</gene>
<organism evidence="11 12">
    <name type="scientific">Pinctada imbricata</name>
    <name type="common">Atlantic pearl-oyster</name>
    <name type="synonym">Pinctada martensii</name>
    <dbReference type="NCBI Taxonomy" id="66713"/>
    <lineage>
        <taxon>Eukaryota</taxon>
        <taxon>Metazoa</taxon>
        <taxon>Spiralia</taxon>
        <taxon>Lophotrochozoa</taxon>
        <taxon>Mollusca</taxon>
        <taxon>Bivalvia</taxon>
        <taxon>Autobranchia</taxon>
        <taxon>Pteriomorphia</taxon>
        <taxon>Pterioida</taxon>
        <taxon>Pterioidea</taxon>
        <taxon>Pteriidae</taxon>
        <taxon>Pinctada</taxon>
    </lineage>
</organism>
<evidence type="ECO:0000259" key="10">
    <source>
        <dbReference type="PROSITE" id="PS50262"/>
    </source>
</evidence>
<accession>A0AA88XU22</accession>
<dbReference type="PANTHER" id="PTHR45695:SF9">
    <property type="entry name" value="LEUCOKININ RECEPTOR"/>
    <property type="match status" value="1"/>
</dbReference>